<feature type="transmembrane region" description="Helical" evidence="1">
    <location>
        <begin position="21"/>
        <end position="40"/>
    </location>
</feature>
<dbReference type="Gene3D" id="3.40.30.10">
    <property type="entry name" value="Glutaredoxin"/>
    <property type="match status" value="1"/>
</dbReference>
<evidence type="ECO:0000313" key="2">
    <source>
        <dbReference type="EMBL" id="GAA5484433.1"/>
    </source>
</evidence>
<dbReference type="InterPro" id="IPR036249">
    <property type="entry name" value="Thioredoxin-like_sf"/>
</dbReference>
<keyword evidence="3" id="KW-1185">Reference proteome</keyword>
<dbReference type="Proteomes" id="UP001476282">
    <property type="component" value="Unassembled WGS sequence"/>
</dbReference>
<keyword evidence="1" id="KW-0472">Membrane</keyword>
<dbReference type="EMBL" id="BAABRI010000025">
    <property type="protein sequence ID" value="GAA5484433.1"/>
    <property type="molecule type" value="Genomic_DNA"/>
</dbReference>
<dbReference type="RefSeq" id="WP_353568530.1">
    <property type="nucleotide sequence ID" value="NZ_BAABRI010000025.1"/>
</dbReference>
<keyword evidence="1" id="KW-1133">Transmembrane helix</keyword>
<name>A0ABP9USB5_9BACT</name>
<comment type="caution">
    <text evidence="2">The sequence shown here is derived from an EMBL/GenBank/DDBJ whole genome shotgun (WGS) entry which is preliminary data.</text>
</comment>
<evidence type="ECO:0000256" key="1">
    <source>
        <dbReference type="SAM" id="Phobius"/>
    </source>
</evidence>
<keyword evidence="1" id="KW-0812">Transmembrane</keyword>
<gene>
    <name evidence="2" type="ORF">Hsar01_03677</name>
</gene>
<sequence length="264" mass="29773">MKSPVAHLEPAERDPKKLRRTGLILAGLMLLSGLMVLVAYNRHAAEEAADDRPALVARLDKNFKVWRQDESEAGLLDLAGDVWVISPVSFSQPETWQATRKVLEDLSKRYADRADFHIVNLTVDPENEPPATLAKYADELGAELPKWWLAGAQEDSLHKFLKNRLRAGFYPEKKDGLWSYDPSIVVIGRDRHIRKATVRARKASGKELNYRHQVDFDFEQAARWDAEGRSEGLGKSNVAALEELLLKTIDHLLAEPAIENESES</sequence>
<organism evidence="2 3">
    <name type="scientific">Haloferula sargassicola</name>
    <dbReference type="NCBI Taxonomy" id="490096"/>
    <lineage>
        <taxon>Bacteria</taxon>
        <taxon>Pseudomonadati</taxon>
        <taxon>Verrucomicrobiota</taxon>
        <taxon>Verrucomicrobiia</taxon>
        <taxon>Verrucomicrobiales</taxon>
        <taxon>Verrucomicrobiaceae</taxon>
        <taxon>Haloferula</taxon>
    </lineage>
</organism>
<evidence type="ECO:0000313" key="3">
    <source>
        <dbReference type="Proteomes" id="UP001476282"/>
    </source>
</evidence>
<accession>A0ABP9USB5</accession>
<reference evidence="2 3" key="1">
    <citation type="submission" date="2024-02" db="EMBL/GenBank/DDBJ databases">
        <title>Haloferula sargassicola NBRC 104335.</title>
        <authorList>
            <person name="Ichikawa N."/>
            <person name="Katano-Makiyama Y."/>
            <person name="Hidaka K."/>
        </authorList>
    </citation>
    <scope>NUCLEOTIDE SEQUENCE [LARGE SCALE GENOMIC DNA]</scope>
    <source>
        <strain evidence="2 3">NBRC 104335</strain>
    </source>
</reference>
<proteinExistence type="predicted"/>
<protein>
    <submittedName>
        <fullName evidence="2">Uncharacterized protein</fullName>
    </submittedName>
</protein>
<dbReference type="SUPFAM" id="SSF52833">
    <property type="entry name" value="Thioredoxin-like"/>
    <property type="match status" value="1"/>
</dbReference>